<organism evidence="3 4">
    <name type="scientific">Breznakiella homolactica</name>
    <dbReference type="NCBI Taxonomy" id="2798577"/>
    <lineage>
        <taxon>Bacteria</taxon>
        <taxon>Pseudomonadati</taxon>
        <taxon>Spirochaetota</taxon>
        <taxon>Spirochaetia</taxon>
        <taxon>Spirochaetales</taxon>
        <taxon>Breznakiellaceae</taxon>
        <taxon>Breznakiella</taxon>
    </lineage>
</organism>
<evidence type="ECO:0000313" key="4">
    <source>
        <dbReference type="Proteomes" id="UP000595917"/>
    </source>
</evidence>
<dbReference type="InterPro" id="IPR034593">
    <property type="entry name" value="DgoD-like"/>
</dbReference>
<feature type="domain" description="Mandelate racemase/muconate lactonizing enzyme C-terminal" evidence="2">
    <location>
        <begin position="147"/>
        <end position="257"/>
    </location>
</feature>
<accession>A0A7T7XKI2</accession>
<protein>
    <submittedName>
        <fullName evidence="3">Mandelate racemase/muconate lactonizing enzyme family protein</fullName>
    </submittedName>
</protein>
<keyword evidence="1" id="KW-0456">Lyase</keyword>
<dbReference type="Pfam" id="PF13378">
    <property type="entry name" value="MR_MLE_C"/>
    <property type="match status" value="1"/>
</dbReference>
<dbReference type="KEGG" id="bhc:JFL75_14275"/>
<dbReference type="Pfam" id="PF02746">
    <property type="entry name" value="MR_MLE_N"/>
    <property type="match status" value="1"/>
</dbReference>
<dbReference type="PANTHER" id="PTHR48080">
    <property type="entry name" value="D-GALACTONATE DEHYDRATASE-RELATED"/>
    <property type="match status" value="1"/>
</dbReference>
<dbReference type="InterPro" id="IPR029017">
    <property type="entry name" value="Enolase-like_N"/>
</dbReference>
<keyword evidence="4" id="KW-1185">Reference proteome</keyword>
<name>A0A7T7XKI2_9SPIR</name>
<dbReference type="SUPFAM" id="SSF51604">
    <property type="entry name" value="Enolase C-terminal domain-like"/>
    <property type="match status" value="1"/>
</dbReference>
<dbReference type="SMART" id="SM00922">
    <property type="entry name" value="MR_MLE"/>
    <property type="match status" value="1"/>
</dbReference>
<gene>
    <name evidence="3" type="ORF">JFL75_14275</name>
</gene>
<sequence>MKITDVKPYVVKMRKNAKGGVYWFLVRVTTDSNITGWGEIYWNAYPPAVYKNMVSHIAEKYLIGESPFDVEKLLRRIFTGHSFSRADLSTMGIASGLEMACWDIIGKETGKPIYELLGGVMNERIRTYTYLMEENDKFWCEDFWQMEDACVQRAVEYAEMGFTAIKFDPYSPYVGSLSVSQPPLEMMSRSERTVRRIREAVGDKCDIIIGTHAQFTPAGAVRVAKSLEKYDPLWLEEPTPPENLSVMKRVSRRTSIPIASGERLATKYEMAPMIASGCVDIVQLDLGGVGGILEAKKIAAKADAFHMQVTPHFWAGPVMFAAEIQLDVCTPNFLIQECIEKMDRYGLDTLLEKPFVWEDGYIIPSKEPGLGITINQEQVDKHSVEAYEEKNALL</sequence>
<dbReference type="InterPro" id="IPR029065">
    <property type="entry name" value="Enolase_C-like"/>
</dbReference>
<evidence type="ECO:0000313" key="3">
    <source>
        <dbReference type="EMBL" id="QQO08100.1"/>
    </source>
</evidence>
<dbReference type="SUPFAM" id="SSF54826">
    <property type="entry name" value="Enolase N-terminal domain-like"/>
    <property type="match status" value="1"/>
</dbReference>
<dbReference type="EMBL" id="CP067089">
    <property type="protein sequence ID" value="QQO08100.1"/>
    <property type="molecule type" value="Genomic_DNA"/>
</dbReference>
<dbReference type="Gene3D" id="3.20.20.120">
    <property type="entry name" value="Enolase-like C-terminal domain"/>
    <property type="match status" value="1"/>
</dbReference>
<dbReference type="Proteomes" id="UP000595917">
    <property type="component" value="Chromosome"/>
</dbReference>
<dbReference type="PANTHER" id="PTHR48080:SF2">
    <property type="entry name" value="D-GALACTONATE DEHYDRATASE"/>
    <property type="match status" value="1"/>
</dbReference>
<reference evidence="3" key="1">
    <citation type="submission" date="2021-01" db="EMBL/GenBank/DDBJ databases">
        <title>Description of Breznakiella homolactica.</title>
        <authorList>
            <person name="Song Y."/>
            <person name="Brune A."/>
        </authorList>
    </citation>
    <scope>NUCLEOTIDE SEQUENCE</scope>
    <source>
        <strain evidence="3">RmG30</strain>
    </source>
</reference>
<evidence type="ECO:0000256" key="1">
    <source>
        <dbReference type="ARBA" id="ARBA00023239"/>
    </source>
</evidence>
<dbReference type="InterPro" id="IPR013342">
    <property type="entry name" value="Mandelate_racemase_C"/>
</dbReference>
<dbReference type="Gene3D" id="3.30.390.10">
    <property type="entry name" value="Enolase-like, N-terminal domain"/>
    <property type="match status" value="1"/>
</dbReference>
<dbReference type="CDD" id="cd03316">
    <property type="entry name" value="MR_like"/>
    <property type="match status" value="1"/>
</dbReference>
<evidence type="ECO:0000259" key="2">
    <source>
        <dbReference type="SMART" id="SM00922"/>
    </source>
</evidence>
<dbReference type="GO" id="GO:0016829">
    <property type="term" value="F:lyase activity"/>
    <property type="evidence" value="ECO:0007669"/>
    <property type="project" value="UniProtKB-KW"/>
</dbReference>
<dbReference type="InterPro" id="IPR013341">
    <property type="entry name" value="Mandelate_racemase_N_dom"/>
</dbReference>
<proteinExistence type="predicted"/>
<dbReference type="InterPro" id="IPR036849">
    <property type="entry name" value="Enolase-like_C_sf"/>
</dbReference>
<dbReference type="AlphaFoldDB" id="A0A7T7XKI2"/>
<dbReference type="RefSeq" id="WP_215625406.1">
    <property type="nucleotide sequence ID" value="NZ_CP067089.2"/>
</dbReference>